<dbReference type="Gene3D" id="6.10.280.190">
    <property type="match status" value="1"/>
</dbReference>
<evidence type="ECO:0000256" key="3">
    <source>
        <dbReference type="ARBA" id="ARBA00023143"/>
    </source>
</evidence>
<dbReference type="Gene3D" id="6.10.10.10">
    <property type="entry name" value="Flagellar export chaperone, C-terminal domain"/>
    <property type="match status" value="1"/>
</dbReference>
<keyword evidence="2 4" id="KW-0964">Secreted</keyword>
<dbReference type="Proteomes" id="UP001201273">
    <property type="component" value="Unassembled WGS sequence"/>
</dbReference>
<comment type="function">
    <text evidence="4">Flagellin is the subunit protein which polymerizes to form the filaments of bacterial flagella.</text>
</comment>
<evidence type="ECO:0000256" key="1">
    <source>
        <dbReference type="ARBA" id="ARBA00005709"/>
    </source>
</evidence>
<evidence type="ECO:0000256" key="2">
    <source>
        <dbReference type="ARBA" id="ARBA00022525"/>
    </source>
</evidence>
<dbReference type="Pfam" id="PF00669">
    <property type="entry name" value="Flagellin_N"/>
    <property type="match status" value="1"/>
</dbReference>
<comment type="subcellular location">
    <subcellularLocation>
        <location evidence="4">Secreted</location>
    </subcellularLocation>
    <subcellularLocation>
        <location evidence="4">Bacterial flagellum</location>
    </subcellularLocation>
</comment>
<dbReference type="InterPro" id="IPR046358">
    <property type="entry name" value="Flagellin_C"/>
</dbReference>
<dbReference type="Gene3D" id="1.20.1330.10">
    <property type="entry name" value="f41 fragment of flagellin, N-terminal domain"/>
    <property type="match status" value="2"/>
</dbReference>
<dbReference type="InterPro" id="IPR001029">
    <property type="entry name" value="Flagellin_N"/>
</dbReference>
<dbReference type="PANTHER" id="PTHR42792:SF2">
    <property type="entry name" value="FLAGELLIN"/>
    <property type="match status" value="1"/>
</dbReference>
<dbReference type="Pfam" id="PF00700">
    <property type="entry name" value="Flagellin_C"/>
    <property type="match status" value="1"/>
</dbReference>
<sequence length="271" mass="28378">MALYVNTNVQSMNSQRNLTNSTNNLSQSFQRLSSGLRVNSAKDDAAGMQIGSRLQAQINGLNQGARNANDGISLAQTAEGALEETTNMLQRMRVLALQSANGSNTSADRAALNKEYTQLQNEIDRISSTTTFGGVKLLDGSYTAAFQVGADANQTISVSVSSAMTVATLGVDAGISTSANAQTAVADLDTALATVNDVRAELGAKQNRFSSTIRNLSNIAENVSASKSRIMDADFAAESASMARNTVMQQAASSMLAQANQQPQIALSLIG</sequence>
<keyword evidence="7" id="KW-0966">Cell projection</keyword>
<protein>
    <recommendedName>
        <fullName evidence="4">Flagellin</fullName>
    </recommendedName>
</protein>
<feature type="domain" description="Flagellin C-terminal" evidence="6">
    <location>
        <begin position="188"/>
        <end position="270"/>
    </location>
</feature>
<gene>
    <name evidence="7" type="ORF">K6Y31_12285</name>
</gene>
<keyword evidence="3 4" id="KW-0975">Bacterial flagellum</keyword>
<organism evidence="7 8">
    <name type="scientific">Motilimonas cestriensis</name>
    <dbReference type="NCBI Taxonomy" id="2742685"/>
    <lineage>
        <taxon>Bacteria</taxon>
        <taxon>Pseudomonadati</taxon>
        <taxon>Pseudomonadota</taxon>
        <taxon>Gammaproteobacteria</taxon>
        <taxon>Alteromonadales</taxon>
        <taxon>Alteromonadales genera incertae sedis</taxon>
        <taxon>Motilimonas</taxon>
    </lineage>
</organism>
<proteinExistence type="inferred from homology"/>
<dbReference type="EMBL" id="JAIMJA010000011">
    <property type="protein sequence ID" value="MCE2595599.1"/>
    <property type="molecule type" value="Genomic_DNA"/>
</dbReference>
<evidence type="ECO:0000256" key="4">
    <source>
        <dbReference type="RuleBase" id="RU362073"/>
    </source>
</evidence>
<dbReference type="PRINTS" id="PR00207">
    <property type="entry name" value="FLAGELLIN"/>
</dbReference>
<keyword evidence="7" id="KW-0282">Flagellum</keyword>
<feature type="domain" description="Flagellin N-terminal" evidence="5">
    <location>
        <begin position="5"/>
        <end position="143"/>
    </location>
</feature>
<dbReference type="PANTHER" id="PTHR42792">
    <property type="entry name" value="FLAGELLIN"/>
    <property type="match status" value="1"/>
</dbReference>
<comment type="similarity">
    <text evidence="1 4">Belongs to the bacterial flagellin family.</text>
</comment>
<name>A0ABS8W9A8_9GAMM</name>
<evidence type="ECO:0000259" key="6">
    <source>
        <dbReference type="Pfam" id="PF00700"/>
    </source>
</evidence>
<dbReference type="InterPro" id="IPR042187">
    <property type="entry name" value="Flagellin_C_sub2"/>
</dbReference>
<accession>A0ABS8W9A8</accession>
<keyword evidence="7" id="KW-0969">Cilium</keyword>
<dbReference type="SUPFAM" id="SSF64518">
    <property type="entry name" value="Phase 1 flagellin"/>
    <property type="match status" value="1"/>
</dbReference>
<reference evidence="7 8" key="1">
    <citation type="journal article" date="2022" name="Environ. Microbiol. Rep.">
        <title>Eco-phylogenetic analyses reveal divergent evolution of vitamin B12 metabolism in the marine bacterial family 'Psychromonadaceae'.</title>
        <authorList>
            <person name="Jin X."/>
            <person name="Yang Y."/>
            <person name="Cao H."/>
            <person name="Gao B."/>
            <person name="Zhao Z."/>
        </authorList>
    </citation>
    <scope>NUCLEOTIDE SEQUENCE [LARGE SCALE GENOMIC DNA]</scope>
    <source>
        <strain evidence="7 8">MKS20</strain>
    </source>
</reference>
<keyword evidence="8" id="KW-1185">Reference proteome</keyword>
<comment type="caution">
    <text evidence="7">The sequence shown here is derived from an EMBL/GenBank/DDBJ whole genome shotgun (WGS) entry which is preliminary data.</text>
</comment>
<dbReference type="RefSeq" id="WP_233053109.1">
    <property type="nucleotide sequence ID" value="NZ_JAIMJA010000011.1"/>
</dbReference>
<evidence type="ECO:0000313" key="7">
    <source>
        <dbReference type="EMBL" id="MCE2595599.1"/>
    </source>
</evidence>
<dbReference type="InterPro" id="IPR001492">
    <property type="entry name" value="Flagellin"/>
</dbReference>
<evidence type="ECO:0000259" key="5">
    <source>
        <dbReference type="Pfam" id="PF00669"/>
    </source>
</evidence>
<evidence type="ECO:0000313" key="8">
    <source>
        <dbReference type="Proteomes" id="UP001201273"/>
    </source>
</evidence>